<keyword evidence="2" id="KW-1185">Reference proteome</keyword>
<gene>
    <name evidence="1" type="ORF">BAUCODRAFT_477419</name>
</gene>
<accession>M2NCA1</accession>
<name>M2NCA1_BAUPA</name>
<reference evidence="1 2" key="1">
    <citation type="journal article" date="2012" name="PLoS Pathog.">
        <title>Diverse lifestyles and strategies of plant pathogenesis encoded in the genomes of eighteen Dothideomycetes fungi.</title>
        <authorList>
            <person name="Ohm R.A."/>
            <person name="Feau N."/>
            <person name="Henrissat B."/>
            <person name="Schoch C.L."/>
            <person name="Horwitz B.A."/>
            <person name="Barry K.W."/>
            <person name="Condon B.J."/>
            <person name="Copeland A.C."/>
            <person name="Dhillon B."/>
            <person name="Glaser F."/>
            <person name="Hesse C.N."/>
            <person name="Kosti I."/>
            <person name="LaButti K."/>
            <person name="Lindquist E.A."/>
            <person name="Lucas S."/>
            <person name="Salamov A.A."/>
            <person name="Bradshaw R.E."/>
            <person name="Ciuffetti L."/>
            <person name="Hamelin R.C."/>
            <person name="Kema G.H.J."/>
            <person name="Lawrence C."/>
            <person name="Scott J.A."/>
            <person name="Spatafora J.W."/>
            <person name="Turgeon B.G."/>
            <person name="de Wit P.J.G.M."/>
            <person name="Zhong S."/>
            <person name="Goodwin S.B."/>
            <person name="Grigoriev I.V."/>
        </authorList>
    </citation>
    <scope>NUCLEOTIDE SEQUENCE [LARGE SCALE GENOMIC DNA]</scope>
    <source>
        <strain evidence="1 2">UAMH 10762</strain>
    </source>
</reference>
<dbReference type="Proteomes" id="UP000011761">
    <property type="component" value="Unassembled WGS sequence"/>
</dbReference>
<dbReference type="RefSeq" id="XP_007676543.1">
    <property type="nucleotide sequence ID" value="XM_007678353.1"/>
</dbReference>
<dbReference type="AlphaFoldDB" id="M2NCA1"/>
<evidence type="ECO:0000313" key="1">
    <source>
        <dbReference type="EMBL" id="EMC96495.1"/>
    </source>
</evidence>
<dbReference type="GeneID" id="19114728"/>
<organism evidence="1 2">
    <name type="scientific">Baudoinia panamericana (strain UAMH 10762)</name>
    <name type="common">Angels' share fungus</name>
    <name type="synonym">Baudoinia compniacensis (strain UAMH 10762)</name>
    <dbReference type="NCBI Taxonomy" id="717646"/>
    <lineage>
        <taxon>Eukaryota</taxon>
        <taxon>Fungi</taxon>
        <taxon>Dikarya</taxon>
        <taxon>Ascomycota</taxon>
        <taxon>Pezizomycotina</taxon>
        <taxon>Dothideomycetes</taxon>
        <taxon>Dothideomycetidae</taxon>
        <taxon>Mycosphaerellales</taxon>
        <taxon>Teratosphaeriaceae</taxon>
        <taxon>Baudoinia</taxon>
    </lineage>
</organism>
<protein>
    <submittedName>
        <fullName evidence="1">Uncharacterized protein</fullName>
    </submittedName>
</protein>
<dbReference type="EMBL" id="KB445555">
    <property type="protein sequence ID" value="EMC96495.1"/>
    <property type="molecule type" value="Genomic_DNA"/>
</dbReference>
<dbReference type="KEGG" id="bcom:BAUCODRAFT_477419"/>
<sequence length="96" mass="10218">MSCRAKVTEESEHWQQGQGLAGVTLEVRGAHVVVLCLGEGCLGCLYAAELSEKLVPPYLASPALATPSDIVRIGVDKKPLQLGQMCEEVGRLLVLS</sequence>
<proteinExistence type="predicted"/>
<evidence type="ECO:0000313" key="2">
    <source>
        <dbReference type="Proteomes" id="UP000011761"/>
    </source>
</evidence>
<dbReference type="HOGENOM" id="CLU_2359385_0_0_1"/>